<feature type="transmembrane region" description="Helical" evidence="2">
    <location>
        <begin position="702"/>
        <end position="723"/>
    </location>
</feature>
<dbReference type="Pfam" id="PF10101">
    <property type="entry name" value="DUF2339"/>
    <property type="match status" value="1"/>
</dbReference>
<feature type="transmembrane region" description="Helical" evidence="2">
    <location>
        <begin position="522"/>
        <end position="546"/>
    </location>
</feature>
<feature type="transmembrane region" description="Helical" evidence="2">
    <location>
        <begin position="171"/>
        <end position="189"/>
    </location>
</feature>
<feature type="transmembrane region" description="Helical" evidence="2">
    <location>
        <begin position="465"/>
        <end position="485"/>
    </location>
</feature>
<dbReference type="PANTHER" id="PTHR38434">
    <property type="entry name" value="BLL2549 PROTEIN"/>
    <property type="match status" value="1"/>
</dbReference>
<dbReference type="EMBL" id="CP054139">
    <property type="protein sequence ID" value="QKJ32370.1"/>
    <property type="molecule type" value="Genomic_DNA"/>
</dbReference>
<feature type="transmembrane region" description="Helical" evidence="2">
    <location>
        <begin position="252"/>
        <end position="271"/>
    </location>
</feature>
<dbReference type="InterPro" id="IPR019286">
    <property type="entry name" value="DUF2339_TM"/>
</dbReference>
<feature type="transmembrane region" description="Helical" evidence="2">
    <location>
        <begin position="664"/>
        <end position="690"/>
    </location>
</feature>
<keyword evidence="4" id="KW-1185">Reference proteome</keyword>
<feature type="transmembrane region" description="Helical" evidence="2">
    <location>
        <begin position="6"/>
        <end position="23"/>
    </location>
</feature>
<feature type="transmembrane region" description="Helical" evidence="2">
    <location>
        <begin position="387"/>
        <end position="404"/>
    </location>
</feature>
<feature type="transmembrane region" description="Helical" evidence="2">
    <location>
        <begin position="299"/>
        <end position="319"/>
    </location>
</feature>
<feature type="transmembrane region" description="Helical" evidence="2">
    <location>
        <begin position="277"/>
        <end position="294"/>
    </location>
</feature>
<feature type="transmembrane region" description="Helical" evidence="2">
    <location>
        <begin position="325"/>
        <end position="344"/>
    </location>
</feature>
<dbReference type="PANTHER" id="PTHR38434:SF1">
    <property type="entry name" value="BLL2549 PROTEIN"/>
    <property type="match status" value="1"/>
</dbReference>
<reference evidence="3 4" key="1">
    <citation type="submission" date="2020-05" db="EMBL/GenBank/DDBJ databases">
        <title>Mucilaginibacter mali sp. nov.</title>
        <authorList>
            <person name="Kim H.S."/>
            <person name="Lee K.C."/>
            <person name="Suh M.K."/>
            <person name="Kim J.-S."/>
            <person name="Han K.-I."/>
            <person name="Eom M.K."/>
            <person name="Shin Y.K."/>
            <person name="Lee J.-S."/>
        </authorList>
    </citation>
    <scope>NUCLEOTIDE SEQUENCE [LARGE SCALE GENOMIC DNA]</scope>
    <source>
        <strain evidence="3 4">G2-14</strain>
    </source>
</reference>
<evidence type="ECO:0000256" key="1">
    <source>
        <dbReference type="SAM" id="MobiDB-lite"/>
    </source>
</evidence>
<evidence type="ECO:0000256" key="2">
    <source>
        <dbReference type="SAM" id="Phobius"/>
    </source>
</evidence>
<keyword evidence="2" id="KW-1133">Transmembrane helix</keyword>
<feature type="transmembrane region" description="Helical" evidence="2">
    <location>
        <begin position="760"/>
        <end position="777"/>
    </location>
</feature>
<feature type="transmembrane region" description="Helical" evidence="2">
    <location>
        <begin position="201"/>
        <end position="221"/>
    </location>
</feature>
<feature type="transmembrane region" description="Helical" evidence="2">
    <location>
        <begin position="437"/>
        <end position="453"/>
    </location>
</feature>
<feature type="region of interest" description="Disordered" evidence="1">
    <location>
        <begin position="54"/>
        <end position="105"/>
    </location>
</feature>
<name>A0A7D4QNB3_9SPHI</name>
<feature type="transmembrane region" description="Helical" evidence="2">
    <location>
        <begin position="413"/>
        <end position="431"/>
    </location>
</feature>
<feature type="transmembrane region" description="Helical" evidence="2">
    <location>
        <begin position="227"/>
        <end position="247"/>
    </location>
</feature>
<evidence type="ECO:0000313" key="3">
    <source>
        <dbReference type="EMBL" id="QKJ32370.1"/>
    </source>
</evidence>
<feature type="transmembrane region" description="Helical" evidence="2">
    <location>
        <begin position="142"/>
        <end position="159"/>
    </location>
</feature>
<protein>
    <submittedName>
        <fullName evidence="3">DUF2339 domain-containing protein</fullName>
    </submittedName>
</protein>
<keyword evidence="2" id="KW-0812">Transmembrane</keyword>
<feature type="transmembrane region" description="Helical" evidence="2">
    <location>
        <begin position="566"/>
        <end position="585"/>
    </location>
</feature>
<feature type="compositionally biased region" description="Pro residues" evidence="1">
    <location>
        <begin position="54"/>
        <end position="68"/>
    </location>
</feature>
<keyword evidence="2" id="KW-0472">Membrane</keyword>
<dbReference type="AlphaFoldDB" id="A0A7D4QNB3"/>
<sequence length="796" mass="88532">MELFTAALLIVILYMLYYIKADMDKKIDDLESHIINLKGMLKKVLDERAAAPVAPKPAVPDVPKPPVQETPRPAVIPSPKISPTEEVKPTPKTGDNKPATPTETGKATEIANIITQPPVYYEPKKSFFERYPDLEKFIGENLVNKIGIAILVLAIGYFVKYAIDNNWIGPVGRVGIGILCGSILIGFAHKLRKNYHAFSSVLAGGGLAVYYFTITLAFHQFNLFNQTVAFIILICITLFAVALALLYDKQELAIIALVGGMGSPFMVSNGHSNFNAFFMYLVILNAGLLIIAYYKAWRILNISAFALTALVYITVLFNLPTANDGTALIYGSVFYLLFLAINIAHNVKEGKAFIASDYSILLINTALYFSAGLYLLSDMGQADYRGLFSAALGAVNLVLSYILFRNKKVDTNILYLLIGITLTFVSLTAPIQLHGNNITLFWAAETVLLYWLFQRSGIKLMKITAMLVWVFMFISLVMDWSAVYGDHSILTVLANKGFITTLCAAISSYLLYLLAKKDTQTLLLPLISVHTGKVVFRTSAFVLLFLSGLFEVNHQFITHFPYASLNITYIVLYTAVFVWLLNRFVLQKGTAGNDPNVGVALIAGAITVYFVFISDVFSLERQMVERHTPPGIHFAAHWVAAVAIGLLFYKLINMLRYKITAPDAVNWLICAAVVAFLSFEVSLLSNWLFTSAAYPFERVETVYIKTGLPVLWGLSSFAMMWLGMRHRHRTLRVISLSLFTLTLLKLFIFDIRDIPAAGKIVAFFCLGVLLLIVSFMYQKVKKIIVTDEGTEQSTEA</sequence>
<proteinExistence type="predicted"/>
<gene>
    <name evidence="3" type="ORF">HQ865_22280</name>
</gene>
<feature type="transmembrane region" description="Helical" evidence="2">
    <location>
        <begin position="356"/>
        <end position="375"/>
    </location>
</feature>
<feature type="transmembrane region" description="Helical" evidence="2">
    <location>
        <begin position="597"/>
        <end position="619"/>
    </location>
</feature>
<feature type="transmembrane region" description="Helical" evidence="2">
    <location>
        <begin position="497"/>
        <end position="515"/>
    </location>
</feature>
<dbReference type="Proteomes" id="UP000505355">
    <property type="component" value="Chromosome"/>
</dbReference>
<feature type="transmembrane region" description="Helical" evidence="2">
    <location>
        <begin position="631"/>
        <end position="652"/>
    </location>
</feature>
<dbReference type="RefSeq" id="WP_173417020.1">
    <property type="nucleotide sequence ID" value="NZ_CP054139.1"/>
</dbReference>
<feature type="transmembrane region" description="Helical" evidence="2">
    <location>
        <begin position="730"/>
        <end position="748"/>
    </location>
</feature>
<organism evidence="3 4">
    <name type="scientific">Mucilaginibacter mali</name>
    <dbReference type="NCBI Taxonomy" id="2740462"/>
    <lineage>
        <taxon>Bacteria</taxon>
        <taxon>Pseudomonadati</taxon>
        <taxon>Bacteroidota</taxon>
        <taxon>Sphingobacteriia</taxon>
        <taxon>Sphingobacteriales</taxon>
        <taxon>Sphingobacteriaceae</taxon>
        <taxon>Mucilaginibacter</taxon>
    </lineage>
</organism>
<dbReference type="KEGG" id="mmab:HQ865_22280"/>
<accession>A0A7D4QNB3</accession>
<evidence type="ECO:0000313" key="4">
    <source>
        <dbReference type="Proteomes" id="UP000505355"/>
    </source>
</evidence>